<sequence>MTVTHRVFYWVETTSGLEFQRIEPEEVARHHGVPAKELFTYWQREIDCDEAVRTLPRTLFMILFFALMLFSHEMIGNTHSLERAIRWDIEENANFAVNSVGTFAHKNLYDVNSFADFYSWFRLGFAAIYMPQSSSVSEGSSLSTAALSAREKQVYRDVNRKLGPVKLSQQTAKATACDNFDLLQAIDNTTTSDSCSELGKDFTIQPTDFDVGFLDFIEDSNKTRWFSFLDDPSDKITQLERSNWLSAQTDHWKISMVLYNPDFDILTLTDIHFLLARSGRIWKQITLMSLKMRPYANLWLLCWEILFFLSILSILAEEVHQIITGLMSERERRCVRFFLKYIRVWTLIDWASIIIAFTLLGLWVHTVQERHALQVSLQTLLIPCNSGNQAQCQGYQDDVVRMATAAGSLAEQTTLVSSFYPFCILLRLFKTFTLQPRLAVVSRTIWAAFVDLVHFGIIFVSVFLSFVFMAMGFFGRAIEGYSSLNNAFITLFRALMGDLDFEAMEAQAGRFIAGLFHLSFMVTMVLILLNMLIAIIMDVHAESKQSAASGATVWEDVADYFNRLWQRRAGTRMSILKAKALFTASAKQEAKNTGSAKSTDEREVITVAELRKRVPEMPMHQATESIEQSVVWFERLNSEEAQLEVLRELRQLRLQVAAGSEKSQAREEELCSISVETTAMDLHQKAHELAEAMNEMRHSMEVLQKRLEHFEKPSRRASHALVSWRTDEETCPVDTMRFKELHDEDAPQRAAGSKVPCSSSSCLWDAKQPMAMADDAMLVCQGRMDELRGVSRRCERANSSISRAARPASDQRPDQTSSSDLFARPLPTSPSGSKGRRYPRSSAELRGRDPPRSSVSSAPMTTIAHKVYYWVETTIENEYKIFQPKDIAYRHGVPAKELFTYWQKEIDCDKAVQTLPRTLFLIIFFALMLLSHEMIGPAQSIERAIRFDIEENANFAFNGVGTFGNKNIQDVNSFADFYSWFRLGFAAIYMPQSTSVSEGSTLTAVPLSTPNKQIYLETNRKLGPIKLSQQKVTKASQCDNYNLFQAIDAGVTADSCAALGKDFFIQPTDFDIGFLDFTEDMNATIWFSPMEDATPLITWLENSTWLTSDTDHWKITMVLYNPDFDILTVTGIHFLLARSGRIWKQITFMSLKMAPYANLWPLCWEILFFGSIFTIFIEEVYEVVSGLLATRVRGRCKCVSFFREYISVWNLIDWVSIILAFTLLGMWILTCEDRKALQVAVEALIATCSSADQNTCQEYQEYVLDLASDAGQLAGQTSLVSSFYPFCILLRLFKTFSLQPRLAVVTRTLWASFADLAHFGIIFLSVFVTFVFMAMGFFGRTVEGYSSFHIAFVTLFRALMGDLDFDAMEEQAGRVIAGIFHLAFMLTMLLILLNMLIAIIMDVYAETKRNASCSDTVWDDVVDYFQRLWHRRTGTRISISKAKALFIASLEQEAEDKETEAPHLQKLQTSVFGDDVKESDIVVTIADLMRRVPEMPPEQATESIEQSVVWFERVSDMEIDQQEMLQGIRQLQQAAGIELNPAGHSRQTLLKQDEAPMVMVDQAGVDQHLKAQEIAKTMDLKHLLLSLQMRLDEFEKPSRARDLLAQMVASVRMVEDEKLVDIRL</sequence>
<dbReference type="InterPro" id="IPR051223">
    <property type="entry name" value="Polycystin"/>
</dbReference>
<reference evidence="8 9" key="1">
    <citation type="submission" date="2024-02" db="EMBL/GenBank/DDBJ databases">
        <authorList>
            <person name="Chen Y."/>
            <person name="Shah S."/>
            <person name="Dougan E. K."/>
            <person name="Thang M."/>
            <person name="Chan C."/>
        </authorList>
    </citation>
    <scope>NUCLEOTIDE SEQUENCE [LARGE SCALE GENOMIC DNA]</scope>
</reference>
<feature type="transmembrane region" description="Helical" evidence="6">
    <location>
        <begin position="511"/>
        <end position="537"/>
    </location>
</feature>
<feature type="region of interest" description="Disordered" evidence="5">
    <location>
        <begin position="798"/>
        <end position="857"/>
    </location>
</feature>
<feature type="transmembrane region" description="Helical" evidence="6">
    <location>
        <begin position="1375"/>
        <end position="1401"/>
    </location>
</feature>
<name>A0ABP0JGK4_9DINO</name>
<evidence type="ECO:0000256" key="2">
    <source>
        <dbReference type="ARBA" id="ARBA00022692"/>
    </source>
</evidence>
<dbReference type="Proteomes" id="UP001642484">
    <property type="component" value="Unassembled WGS sequence"/>
</dbReference>
<protein>
    <recommendedName>
        <fullName evidence="7">Polycystin cation channel PKD1/PKD2 domain-containing protein</fullName>
    </recommendedName>
</protein>
<feature type="transmembrane region" description="Helical" evidence="6">
    <location>
        <begin position="298"/>
        <end position="316"/>
    </location>
</feature>
<feature type="transmembrane region" description="Helical" evidence="6">
    <location>
        <begin position="452"/>
        <end position="474"/>
    </location>
</feature>
<dbReference type="PANTHER" id="PTHR10877:SF183">
    <property type="entry name" value="AT14535P-RELATED"/>
    <property type="match status" value="1"/>
</dbReference>
<evidence type="ECO:0000256" key="6">
    <source>
        <dbReference type="SAM" id="Phobius"/>
    </source>
</evidence>
<dbReference type="Gene3D" id="1.10.287.70">
    <property type="match status" value="2"/>
</dbReference>
<keyword evidence="2 6" id="KW-0812">Transmembrane</keyword>
<evidence type="ECO:0000256" key="5">
    <source>
        <dbReference type="SAM" id="MobiDB-lite"/>
    </source>
</evidence>
<feature type="transmembrane region" description="Helical" evidence="6">
    <location>
        <begin position="342"/>
        <end position="364"/>
    </location>
</feature>
<feature type="transmembrane region" description="Helical" evidence="6">
    <location>
        <begin position="1159"/>
        <end position="1177"/>
    </location>
</feature>
<feature type="transmembrane region" description="Helical" evidence="6">
    <location>
        <begin position="1211"/>
        <end position="1229"/>
    </location>
</feature>
<dbReference type="EMBL" id="CAXAMN010005335">
    <property type="protein sequence ID" value="CAK9013323.1"/>
    <property type="molecule type" value="Genomic_DNA"/>
</dbReference>
<dbReference type="PANTHER" id="PTHR10877">
    <property type="entry name" value="POLYCYSTIN FAMILY MEMBER"/>
    <property type="match status" value="1"/>
</dbReference>
<evidence type="ECO:0000256" key="1">
    <source>
        <dbReference type="ARBA" id="ARBA00004141"/>
    </source>
</evidence>
<keyword evidence="3 6" id="KW-1133">Transmembrane helix</keyword>
<accession>A0ABP0JGK4</accession>
<dbReference type="Pfam" id="PF08016">
    <property type="entry name" value="PKD_channel"/>
    <property type="match status" value="2"/>
</dbReference>
<evidence type="ECO:0000256" key="3">
    <source>
        <dbReference type="ARBA" id="ARBA00022989"/>
    </source>
</evidence>
<comment type="subcellular location">
    <subcellularLocation>
        <location evidence="1">Membrane</location>
        <topology evidence="1">Multi-pass membrane protein</topology>
    </subcellularLocation>
</comment>
<dbReference type="InterPro" id="IPR013122">
    <property type="entry name" value="PKD1_2_channel"/>
</dbReference>
<feature type="domain" description="Polycystin cation channel PKD1/PKD2" evidence="7">
    <location>
        <begin position="1207"/>
        <end position="1406"/>
    </location>
</feature>
<organism evidence="8 9">
    <name type="scientific">Durusdinium trenchii</name>
    <dbReference type="NCBI Taxonomy" id="1381693"/>
    <lineage>
        <taxon>Eukaryota</taxon>
        <taxon>Sar</taxon>
        <taxon>Alveolata</taxon>
        <taxon>Dinophyceae</taxon>
        <taxon>Suessiales</taxon>
        <taxon>Symbiodiniaceae</taxon>
        <taxon>Durusdinium</taxon>
    </lineage>
</organism>
<proteinExistence type="predicted"/>
<feature type="transmembrane region" description="Helical" evidence="6">
    <location>
        <begin position="1316"/>
        <end position="1338"/>
    </location>
</feature>
<evidence type="ECO:0000259" key="7">
    <source>
        <dbReference type="Pfam" id="PF08016"/>
    </source>
</evidence>
<comment type="caution">
    <text evidence="8">The sequence shown here is derived from an EMBL/GenBank/DDBJ whole genome shotgun (WGS) entry which is preliminary data.</text>
</comment>
<evidence type="ECO:0000256" key="4">
    <source>
        <dbReference type="ARBA" id="ARBA00023136"/>
    </source>
</evidence>
<keyword evidence="9" id="KW-1185">Reference proteome</keyword>
<evidence type="ECO:0000313" key="9">
    <source>
        <dbReference type="Proteomes" id="UP001642484"/>
    </source>
</evidence>
<keyword evidence="4 6" id="KW-0472">Membrane</keyword>
<gene>
    <name evidence="8" type="ORF">CCMP2556_LOCUS11223</name>
</gene>
<feature type="domain" description="Polycystin cation channel PKD1/PKD2" evidence="7">
    <location>
        <begin position="409"/>
        <end position="541"/>
    </location>
</feature>
<evidence type="ECO:0000313" key="8">
    <source>
        <dbReference type="EMBL" id="CAK9013323.1"/>
    </source>
</evidence>